<dbReference type="KEGG" id="pcy:PCYB_147730"/>
<dbReference type="Proteomes" id="UP000006319">
    <property type="component" value="Chromosome 14"/>
</dbReference>
<dbReference type="VEuPathDB" id="PlasmoDB:PCYB_147730"/>
<protein>
    <submittedName>
        <fullName evidence="3">Phist protein</fullName>
    </submittedName>
</protein>
<keyword evidence="4" id="KW-1185">Reference proteome</keyword>
<dbReference type="PhylomeDB" id="K6V274"/>
<evidence type="ECO:0000313" key="4">
    <source>
        <dbReference type="Proteomes" id="UP000006319"/>
    </source>
</evidence>
<name>K6V274_PLACD</name>
<dbReference type="InterPro" id="IPR019111">
    <property type="entry name" value="PRESA_N"/>
</dbReference>
<dbReference type="OMA" id="NGEPDMY"/>
<evidence type="ECO:0000259" key="2">
    <source>
        <dbReference type="Pfam" id="PF09687"/>
    </source>
</evidence>
<evidence type="ECO:0000313" key="3">
    <source>
        <dbReference type="EMBL" id="GAB69345.1"/>
    </source>
</evidence>
<dbReference type="EMBL" id="DF157106">
    <property type="protein sequence ID" value="GAB69345.1"/>
    <property type="molecule type" value="Genomic_DNA"/>
</dbReference>
<proteinExistence type="predicted"/>
<feature type="domain" description="Plasmodium RESA N-terminal" evidence="2">
    <location>
        <begin position="228"/>
        <end position="348"/>
    </location>
</feature>
<feature type="region of interest" description="Disordered" evidence="1">
    <location>
        <begin position="179"/>
        <end position="206"/>
    </location>
</feature>
<dbReference type="GeneID" id="14695729"/>
<dbReference type="RefSeq" id="XP_004225292.1">
    <property type="nucleotide sequence ID" value="XM_004225244.1"/>
</dbReference>
<dbReference type="AlphaFoldDB" id="K6V274"/>
<dbReference type="InterPro" id="IPR044885">
    <property type="entry name" value="PRESA_N_sf"/>
</dbReference>
<reference evidence="3 4" key="1">
    <citation type="journal article" date="2012" name="Nat. Genet.">
        <title>Plasmodium cynomolgi genome sequences provide insight into Plasmodium vivax and the monkey malaria clade.</title>
        <authorList>
            <person name="Tachibana S."/>
            <person name="Sullivan S.A."/>
            <person name="Kawai S."/>
            <person name="Nakamura S."/>
            <person name="Kim H.R."/>
            <person name="Goto N."/>
            <person name="Arisue N."/>
            <person name="Palacpac N.M.Q."/>
            <person name="Honma H."/>
            <person name="Yagi M."/>
            <person name="Tougan T."/>
            <person name="Katakai Y."/>
            <person name="Kaneko O."/>
            <person name="Mita T."/>
            <person name="Kita K."/>
            <person name="Yasutomi Y."/>
            <person name="Sutton P.L."/>
            <person name="Shakhbatyan R."/>
            <person name="Horii T."/>
            <person name="Yasunaga T."/>
            <person name="Barnwell J.W."/>
            <person name="Escalante A.A."/>
            <person name="Carlton J.M."/>
            <person name="Tanabe K."/>
        </authorList>
    </citation>
    <scope>NUCLEOTIDE SEQUENCE [LARGE SCALE GENOMIC DNA]</scope>
    <source>
        <strain evidence="3 4">B</strain>
    </source>
</reference>
<dbReference type="PANTHER" id="PTHR36193">
    <property type="entry name" value="PHISTB DOMAIN-CONTAINING RESA-LIKE PROTEIN 1"/>
    <property type="match status" value="1"/>
</dbReference>
<accession>K6V274</accession>
<dbReference type="Gene3D" id="6.10.280.180">
    <property type="entry name" value="Plasmodium RESA, N-terminal helical domain"/>
    <property type="match status" value="1"/>
</dbReference>
<dbReference type="Pfam" id="PF09687">
    <property type="entry name" value="PRESAN"/>
    <property type="match status" value="1"/>
</dbReference>
<organism evidence="3 4">
    <name type="scientific">Plasmodium cynomolgi (strain B)</name>
    <dbReference type="NCBI Taxonomy" id="1120755"/>
    <lineage>
        <taxon>Eukaryota</taxon>
        <taxon>Sar</taxon>
        <taxon>Alveolata</taxon>
        <taxon>Apicomplexa</taxon>
        <taxon>Aconoidasida</taxon>
        <taxon>Haemosporida</taxon>
        <taxon>Plasmodiidae</taxon>
        <taxon>Plasmodium</taxon>
        <taxon>Plasmodium (Plasmodium)</taxon>
    </lineage>
</organism>
<gene>
    <name evidence="3" type="ORF">PCYB_147730</name>
</gene>
<dbReference type="PANTHER" id="PTHR36193:SF23">
    <property type="entry name" value="PHISTB DOMAIN-CONTAINING RESA-LIKE PROTEIN 1"/>
    <property type="match status" value="1"/>
</dbReference>
<dbReference type="OrthoDB" id="380852at2759"/>
<evidence type="ECO:0000256" key="1">
    <source>
        <dbReference type="SAM" id="MobiDB-lite"/>
    </source>
</evidence>
<sequence>MVVRDAQECYLNLFIENREKVMDHIMLQTIIEDNHGEFNVRDLNDKLEDARGSKGNMVKHHKENKRTSVGMNRKRNKNREQYCEEEEMYDEYSGQNWQYTDANHDDRYRNESYYGEMYDENNRKGQTYADEKHNNHNYTNEEYYNGEPDMYNSNEEEIIPHNDNSNLDSFNDVMRGYSKGGRAQKRGNKNNVIPEVNSMGNTQTSNREISYETHQESSLNRNCPIFQDDVDTILEKLGDMVHYTDMINIFVIVNLMERNEFFDALQSLMTYWNDYDNGSKISDEYKHKQWLKVYGDMTNELMQKERKFYNKLYHILDNTHIQKRVYINFINEVRYTWIKMRQEIKGQWKGYLENKAKRYKRKT</sequence>